<dbReference type="PROSITE" id="PS50016">
    <property type="entry name" value="ZF_PHD_2"/>
    <property type="match status" value="1"/>
</dbReference>
<dbReference type="InterPro" id="IPR011009">
    <property type="entry name" value="Kinase-like_dom_sf"/>
</dbReference>
<feature type="domain" description="PHD-type" evidence="6">
    <location>
        <begin position="696"/>
        <end position="752"/>
    </location>
</feature>
<dbReference type="PANTHER" id="PTHR38248">
    <property type="entry name" value="FUNK1 6"/>
    <property type="match status" value="1"/>
</dbReference>
<dbReference type="PANTHER" id="PTHR38248:SF2">
    <property type="entry name" value="FUNK1 11"/>
    <property type="match status" value="1"/>
</dbReference>
<keyword evidence="2 4" id="KW-0863">Zinc-finger</keyword>
<feature type="region of interest" description="Disordered" evidence="5">
    <location>
        <begin position="1"/>
        <end position="26"/>
    </location>
</feature>
<evidence type="ECO:0000256" key="1">
    <source>
        <dbReference type="ARBA" id="ARBA00022723"/>
    </source>
</evidence>
<dbReference type="Proteomes" id="UP000320762">
    <property type="component" value="Unassembled WGS sequence"/>
</dbReference>
<accession>A0A550CXS2</accession>
<dbReference type="EMBL" id="VDMD01000001">
    <property type="protein sequence ID" value="TRM69581.1"/>
    <property type="molecule type" value="Genomic_DNA"/>
</dbReference>
<dbReference type="InterPro" id="IPR011011">
    <property type="entry name" value="Znf_FYVE_PHD"/>
</dbReference>
<evidence type="ECO:0000256" key="4">
    <source>
        <dbReference type="PROSITE-ProRule" id="PRU00146"/>
    </source>
</evidence>
<reference evidence="7 8" key="1">
    <citation type="journal article" date="2019" name="New Phytol.">
        <title>Comparative genomics reveals unique wood-decay strategies and fruiting body development in the Schizophyllaceae.</title>
        <authorList>
            <person name="Almasi E."/>
            <person name="Sahu N."/>
            <person name="Krizsan K."/>
            <person name="Balint B."/>
            <person name="Kovacs G.M."/>
            <person name="Kiss B."/>
            <person name="Cseklye J."/>
            <person name="Drula E."/>
            <person name="Henrissat B."/>
            <person name="Nagy I."/>
            <person name="Chovatia M."/>
            <person name="Adam C."/>
            <person name="LaButti K."/>
            <person name="Lipzen A."/>
            <person name="Riley R."/>
            <person name="Grigoriev I.V."/>
            <person name="Nagy L.G."/>
        </authorList>
    </citation>
    <scope>NUCLEOTIDE SEQUENCE [LARGE SCALE GENOMIC DNA]</scope>
    <source>
        <strain evidence="7 8">NL-1724</strain>
    </source>
</reference>
<keyword evidence="3" id="KW-0862">Zinc</keyword>
<name>A0A550CXS2_9AGAR</name>
<dbReference type="InterPro" id="IPR040976">
    <property type="entry name" value="Pkinase_fungal"/>
</dbReference>
<evidence type="ECO:0000313" key="7">
    <source>
        <dbReference type="EMBL" id="TRM69581.1"/>
    </source>
</evidence>
<dbReference type="SUPFAM" id="SSF57903">
    <property type="entry name" value="FYVE/PHD zinc finger"/>
    <property type="match status" value="1"/>
</dbReference>
<protein>
    <recommendedName>
        <fullName evidence="6">PHD-type domain-containing protein</fullName>
    </recommendedName>
</protein>
<keyword evidence="8" id="KW-1185">Reference proteome</keyword>
<dbReference type="Pfam" id="PF17667">
    <property type="entry name" value="Pkinase_fungal"/>
    <property type="match status" value="1"/>
</dbReference>
<sequence length="765" mass="85887">MPLSSNSETVAEDTEHVGGLAPPLPPPLGPTIVTPCKQKLSSLPLSVSEPLTGDDVEDLALTQQLADHSNADTVIKEELQDVVFWNAEAVAKGLFSDSELPVPPSSLLAIMSKGKGALYKTRKPKGWNMNTGLLYYEEIIAELFETIATSIRSHPKAGGKPPPRLWKATYLDTVAGSDMPLQRSPDVTLFNDAECKETIVNVELKSSETKMSEAVVQLRDSALNCLSTRDDRLFHIGLALADKLLRVVVHHRSGCIISETIHINRNASVLVRVLEGMTLLDKKFLGYDPSIEHRNGQRYVTVQGVEYEILEIVGRKCLTIRGRGTLCWRCRRTDSADDTDYVVKNVWQDQSRAHAEVEFYEKASDYRLDGLPSVVAWEVVEWTPGCPISTHGLWEALCGRDREVPITMEDRHYTRIVMKGYGVPLSHFASKKELLVVLKDAIETHQALFERAHIIHADVNDKNVLIKAGQLPGSRRGLLIDLDYAFFVGEKRSKHATGEKTGSAAFAACELLRYPDLVPHFYHHDLESFFHVLLWICVDYSGPNNRRRKFKILRTSMSKWLTGSASDIGKQKWHVMGIETNPELDKLAFNKFLDEVIDPYFDDLKDCLRDLRQVVMRQISLPRYQEVLDILQHQIDTIQWPEILDDVDEAGQHAVEEDDAPVQPQQETSRQPSRKRKNEAPKEAAATPDDAANDESPACPICDNVCVAGGKDVVQCTSMSDCCYENSWFHKTCVGLGKRTPPRWFCDMCTPAQSPKGPKAKRQRR</sequence>
<evidence type="ECO:0000256" key="5">
    <source>
        <dbReference type="SAM" id="MobiDB-lite"/>
    </source>
</evidence>
<gene>
    <name evidence="7" type="ORF">BD626DRAFT_624917</name>
</gene>
<dbReference type="InterPro" id="IPR013083">
    <property type="entry name" value="Znf_RING/FYVE/PHD"/>
</dbReference>
<dbReference type="InterPro" id="IPR019787">
    <property type="entry name" value="Znf_PHD-finger"/>
</dbReference>
<dbReference type="AlphaFoldDB" id="A0A550CXS2"/>
<comment type="caution">
    <text evidence="7">The sequence shown here is derived from an EMBL/GenBank/DDBJ whole genome shotgun (WGS) entry which is preliminary data.</text>
</comment>
<evidence type="ECO:0000256" key="2">
    <source>
        <dbReference type="ARBA" id="ARBA00022771"/>
    </source>
</evidence>
<dbReference type="SUPFAM" id="SSF56112">
    <property type="entry name" value="Protein kinase-like (PK-like)"/>
    <property type="match status" value="1"/>
</dbReference>
<evidence type="ECO:0000259" key="6">
    <source>
        <dbReference type="PROSITE" id="PS50016"/>
    </source>
</evidence>
<dbReference type="Gene3D" id="3.30.40.10">
    <property type="entry name" value="Zinc/RING finger domain, C3HC4 (zinc finger)"/>
    <property type="match status" value="1"/>
</dbReference>
<keyword evidence="1" id="KW-0479">Metal-binding</keyword>
<feature type="region of interest" description="Disordered" evidence="5">
    <location>
        <begin position="653"/>
        <end position="694"/>
    </location>
</feature>
<proteinExistence type="predicted"/>
<dbReference type="Gene3D" id="1.10.510.10">
    <property type="entry name" value="Transferase(Phosphotransferase) domain 1"/>
    <property type="match status" value="1"/>
</dbReference>
<dbReference type="CDD" id="cd15489">
    <property type="entry name" value="PHD_SF"/>
    <property type="match status" value="1"/>
</dbReference>
<organism evidence="7 8">
    <name type="scientific">Schizophyllum amplum</name>
    <dbReference type="NCBI Taxonomy" id="97359"/>
    <lineage>
        <taxon>Eukaryota</taxon>
        <taxon>Fungi</taxon>
        <taxon>Dikarya</taxon>
        <taxon>Basidiomycota</taxon>
        <taxon>Agaricomycotina</taxon>
        <taxon>Agaricomycetes</taxon>
        <taxon>Agaricomycetidae</taxon>
        <taxon>Agaricales</taxon>
        <taxon>Schizophyllaceae</taxon>
        <taxon>Schizophyllum</taxon>
    </lineage>
</organism>
<dbReference type="STRING" id="97359.A0A550CXS2"/>
<evidence type="ECO:0000256" key="3">
    <source>
        <dbReference type="ARBA" id="ARBA00022833"/>
    </source>
</evidence>
<dbReference type="GO" id="GO:0008270">
    <property type="term" value="F:zinc ion binding"/>
    <property type="evidence" value="ECO:0007669"/>
    <property type="project" value="UniProtKB-KW"/>
</dbReference>
<dbReference type="OrthoDB" id="5584477at2759"/>
<evidence type="ECO:0000313" key="8">
    <source>
        <dbReference type="Proteomes" id="UP000320762"/>
    </source>
</evidence>